<feature type="compositionally biased region" description="Acidic residues" evidence="4">
    <location>
        <begin position="674"/>
        <end position="687"/>
    </location>
</feature>
<comment type="caution">
    <text evidence="6">The sequence shown here is derived from an EMBL/GenBank/DDBJ whole genome shotgun (WGS) entry which is preliminary data.</text>
</comment>
<evidence type="ECO:0000313" key="7">
    <source>
        <dbReference type="Proteomes" id="UP000825890"/>
    </source>
</evidence>
<feature type="compositionally biased region" description="Acidic residues" evidence="4">
    <location>
        <begin position="481"/>
        <end position="500"/>
    </location>
</feature>
<feature type="region of interest" description="Disordered" evidence="4">
    <location>
        <begin position="1295"/>
        <end position="1318"/>
    </location>
</feature>
<feature type="region of interest" description="Disordered" evidence="4">
    <location>
        <begin position="875"/>
        <end position="894"/>
    </location>
</feature>
<feature type="region of interest" description="Disordered" evidence="4">
    <location>
        <begin position="440"/>
        <end position="743"/>
    </location>
</feature>
<feature type="compositionally biased region" description="Polar residues" evidence="4">
    <location>
        <begin position="609"/>
        <end position="646"/>
    </location>
</feature>
<evidence type="ECO:0000313" key="6">
    <source>
        <dbReference type="EMBL" id="GIZ48023.1"/>
    </source>
</evidence>
<feature type="compositionally biased region" description="Acidic residues" evidence="4">
    <location>
        <begin position="365"/>
        <end position="376"/>
    </location>
</feature>
<dbReference type="CDD" id="cd17745">
    <property type="entry name" value="BRCT_p53bp1_rpt1"/>
    <property type="match status" value="1"/>
</dbReference>
<dbReference type="PANTHER" id="PTHR15321">
    <property type="entry name" value="TUMOR SUPPRESSOR P53-BINDING PROTEIN 1"/>
    <property type="match status" value="1"/>
</dbReference>
<evidence type="ECO:0000256" key="3">
    <source>
        <dbReference type="ARBA" id="ARBA00023242"/>
    </source>
</evidence>
<dbReference type="OrthoDB" id="129353at2759"/>
<feature type="region of interest" description="Disordered" evidence="4">
    <location>
        <begin position="902"/>
        <end position="997"/>
    </location>
</feature>
<keyword evidence="7" id="KW-1185">Reference proteome</keyword>
<dbReference type="SUPFAM" id="SSF52113">
    <property type="entry name" value="BRCT domain"/>
    <property type="match status" value="1"/>
</dbReference>
<dbReference type="PANTHER" id="PTHR15321:SF3">
    <property type="entry name" value="TP53-BINDING PROTEIN 1"/>
    <property type="match status" value="1"/>
</dbReference>
<organism evidence="6 7">
    <name type="scientific">Cercospora kikuchii</name>
    <dbReference type="NCBI Taxonomy" id="84275"/>
    <lineage>
        <taxon>Eukaryota</taxon>
        <taxon>Fungi</taxon>
        <taxon>Dikarya</taxon>
        <taxon>Ascomycota</taxon>
        <taxon>Pezizomycotina</taxon>
        <taxon>Dothideomycetes</taxon>
        <taxon>Dothideomycetidae</taxon>
        <taxon>Mycosphaerellales</taxon>
        <taxon>Mycosphaerellaceae</taxon>
        <taxon>Cercospora</taxon>
    </lineage>
</organism>
<dbReference type="SMART" id="SM00292">
    <property type="entry name" value="BRCT"/>
    <property type="match status" value="1"/>
</dbReference>
<keyword evidence="2" id="KW-0227">DNA damage</keyword>
<dbReference type="InterPro" id="IPR001357">
    <property type="entry name" value="BRCT_dom"/>
</dbReference>
<dbReference type="EMBL" id="BOLY01000007">
    <property type="protein sequence ID" value="GIZ48023.1"/>
    <property type="molecule type" value="Genomic_DNA"/>
</dbReference>
<feature type="compositionally biased region" description="Basic residues" evidence="4">
    <location>
        <begin position="381"/>
        <end position="390"/>
    </location>
</feature>
<evidence type="ECO:0000256" key="2">
    <source>
        <dbReference type="ARBA" id="ARBA00022763"/>
    </source>
</evidence>
<dbReference type="GO" id="GO:0045944">
    <property type="term" value="P:positive regulation of transcription by RNA polymerase II"/>
    <property type="evidence" value="ECO:0007669"/>
    <property type="project" value="TreeGrafter"/>
</dbReference>
<comment type="subcellular location">
    <subcellularLocation>
        <location evidence="1">Nucleus</location>
    </subcellularLocation>
</comment>
<feature type="compositionally biased region" description="Polar residues" evidence="4">
    <location>
        <begin position="549"/>
        <end position="566"/>
    </location>
</feature>
<dbReference type="RefSeq" id="XP_044662510.1">
    <property type="nucleotide sequence ID" value="XM_044806575.1"/>
</dbReference>
<evidence type="ECO:0000259" key="5">
    <source>
        <dbReference type="PROSITE" id="PS50172"/>
    </source>
</evidence>
<dbReference type="Gene3D" id="3.40.50.10190">
    <property type="entry name" value="BRCT domain"/>
    <property type="match status" value="1"/>
</dbReference>
<dbReference type="Pfam" id="PF18115">
    <property type="entry name" value="Tudor_3"/>
    <property type="match status" value="1"/>
</dbReference>
<feature type="compositionally biased region" description="Low complexity" evidence="4">
    <location>
        <begin position="194"/>
        <end position="207"/>
    </location>
</feature>
<feature type="compositionally biased region" description="Basic and acidic residues" evidence="4">
    <location>
        <begin position="648"/>
        <end position="673"/>
    </location>
</feature>
<dbReference type="InterPro" id="IPR047252">
    <property type="entry name" value="TP53BP1-like"/>
</dbReference>
<gene>
    <name evidence="6" type="ORF">CKM354_001109800</name>
</gene>
<feature type="region of interest" description="Disordered" evidence="4">
    <location>
        <begin position="359"/>
        <end position="428"/>
    </location>
</feature>
<dbReference type="InterPro" id="IPR047249">
    <property type="entry name" value="BRCT_p53bp1-like_rpt1"/>
</dbReference>
<feature type="compositionally biased region" description="Polar residues" evidence="4">
    <location>
        <begin position="986"/>
        <end position="995"/>
    </location>
</feature>
<feature type="region of interest" description="Disordered" evidence="4">
    <location>
        <begin position="194"/>
        <end position="252"/>
    </location>
</feature>
<feature type="compositionally biased region" description="Acidic residues" evidence="4">
    <location>
        <begin position="446"/>
        <end position="463"/>
    </location>
</feature>
<dbReference type="GeneID" id="68296673"/>
<feature type="compositionally biased region" description="Basic and acidic residues" evidence="4">
    <location>
        <begin position="908"/>
        <end position="925"/>
    </location>
</feature>
<dbReference type="PROSITE" id="PS50172">
    <property type="entry name" value="BRCT"/>
    <property type="match status" value="1"/>
</dbReference>
<dbReference type="GO" id="GO:0005634">
    <property type="term" value="C:nucleus"/>
    <property type="evidence" value="ECO:0007669"/>
    <property type="project" value="UniProtKB-SubCell"/>
</dbReference>
<feature type="compositionally biased region" description="Basic and acidic residues" evidence="4">
    <location>
        <begin position="536"/>
        <end position="546"/>
    </location>
</feature>
<evidence type="ECO:0000256" key="4">
    <source>
        <dbReference type="SAM" id="MobiDB-lite"/>
    </source>
</evidence>
<evidence type="ECO:0000256" key="1">
    <source>
        <dbReference type="ARBA" id="ARBA00004123"/>
    </source>
</evidence>
<reference evidence="6 7" key="1">
    <citation type="submission" date="2021-01" db="EMBL/GenBank/DDBJ databases">
        <title>Cercospora kikuchii MAFF 305040 whole genome shotgun sequence.</title>
        <authorList>
            <person name="Kashiwa T."/>
            <person name="Suzuki T."/>
        </authorList>
    </citation>
    <scope>NUCLEOTIDE SEQUENCE [LARGE SCALE GENOMIC DNA]</scope>
    <source>
        <strain evidence="6 7">MAFF 305040</strain>
    </source>
</reference>
<feature type="compositionally biased region" description="Polar residues" evidence="4">
    <location>
        <begin position="705"/>
        <end position="714"/>
    </location>
</feature>
<feature type="compositionally biased region" description="Polar residues" evidence="4">
    <location>
        <begin position="49"/>
        <end position="63"/>
    </location>
</feature>
<feature type="region of interest" description="Disordered" evidence="4">
    <location>
        <begin position="26"/>
        <end position="97"/>
    </location>
</feature>
<feature type="compositionally biased region" description="Low complexity" evidence="4">
    <location>
        <begin position="1193"/>
        <end position="1242"/>
    </location>
</feature>
<feature type="region of interest" description="Disordered" evidence="4">
    <location>
        <begin position="281"/>
        <end position="332"/>
    </location>
</feature>
<keyword evidence="3" id="KW-0539">Nucleus</keyword>
<dbReference type="GO" id="GO:0042393">
    <property type="term" value="F:histone binding"/>
    <property type="evidence" value="ECO:0007669"/>
    <property type="project" value="TreeGrafter"/>
</dbReference>
<dbReference type="GO" id="GO:0000077">
    <property type="term" value="P:DNA damage checkpoint signaling"/>
    <property type="evidence" value="ECO:0007669"/>
    <property type="project" value="TreeGrafter"/>
</dbReference>
<feature type="compositionally biased region" description="Basic and acidic residues" evidence="4">
    <location>
        <begin position="411"/>
        <end position="428"/>
    </location>
</feature>
<feature type="region of interest" description="Disordered" evidence="4">
    <location>
        <begin position="1188"/>
        <end position="1242"/>
    </location>
</feature>
<dbReference type="Proteomes" id="UP000825890">
    <property type="component" value="Unassembled WGS sequence"/>
</dbReference>
<dbReference type="InterPro" id="IPR041297">
    <property type="entry name" value="Crb2_Tudor"/>
</dbReference>
<accession>A0A9P3CSA6</accession>
<proteinExistence type="predicted"/>
<dbReference type="InterPro" id="IPR036420">
    <property type="entry name" value="BRCT_dom_sf"/>
</dbReference>
<feature type="region of interest" description="Disordered" evidence="4">
    <location>
        <begin position="799"/>
        <end position="824"/>
    </location>
</feature>
<feature type="compositionally biased region" description="Basic residues" evidence="4">
    <location>
        <begin position="939"/>
        <end position="958"/>
    </location>
</feature>
<protein>
    <recommendedName>
        <fullName evidence="5">BRCT domain-containing protein</fullName>
    </recommendedName>
</protein>
<name>A0A9P3CSA6_9PEZI</name>
<sequence length="1547" mass="167815">MASLTESSMGSVPIKELRAAALRLDQYKEPSHGARVVSADDPNGKRSIAQDSIASDETSNSKGATVPESIEQRIPNDSLPRARERLHAAPVSASPEKMPALREGEWVEIPKAASFMEGGGDTQPWASQAVLETSKSMIADGQTTPQRPHTVASHTPNTYCSTVDGHIDLGLENMPSLTSHAAYGSYGRNADMAESAAVAASPTTSQAENDLLREDTQPQTEARTSSRDIPATPALAGQKRARSGELLTSATTISKTPHYSQYFKDGEKPPTMTNTQLFRATDSSPLSAPPSDPILSRPSPHINGFDRPSSPSVFSSPELRRPPGRAASLAQPEPMTRYISMKESQEMRRQRFEAERLAKLNGQEGEVEDEIDELEDSWDRRPRRGIPRPRPHSEHLSRVTAPARSSSRSRSAHDAIEIKDTPDTARKANEWNDFVVGFAVGPQQAIEDEDEDQEMAETQDLPEECNVQFSERDDPGVSDAGPEDDGDVEVEDVDNDEYDEFGQGLRSQGDDIAQDDDDMAAEDRREQEDVSMEDVNDPHATEHAPVEKVQSSARTSQRSAIANSRPTAARPNHPFASQQAVQYSSYVPGSQHQGRTSEDTALLRAPHASEQSRVAASQLQTEESTETSVSGNRIPSSPPVQVNANSIYDDHAEALEGKSGHLGHAEHLRHDGEQPEVQESDVIENDLSELQPANGPEDSVPLYSTARTHVSGSAPSPAKNKMVGLSQQLGHSQRSKSTDQSPSIRRFADFAASGSMPMNHSIGIDYSQPDVVALVDTLFTAEDQQVHDLMSDDHIETPRAKRVKRSHKNSSVTAISPYKRSGGDGETADINALQGSDAGAALTMNGPTSTEAGAISKGQNIAEAAFVELGDARADVVQSRSPSPPPALMDSPSKANQMLAVLTDDEDEKTRESTTESVRVREEAGRAAVPQLVSLRTSTKGKKSKQKTYSRGSRRKPAKSGVQAAGKTSTARALTPVSGDDEPHNSEQQAASDQRSAAILSPNLETTPISAEEGEGQSSTSLDLVGAGADVITPTTEPEVVAPERVFVLFKGTPQHFYPATWLGASPDHTTYKVKFDDSTVTSIEYYHVRRLELRLGDVVKVDDDKKRKKNWVVVGFGPVATTDEERALGTDIYGHTHVKVQLKGDRESLSKSTSLDATDVTHTVLVNLLYLTFMMWHPFKDRAFEPPSDAITTRPSTPTSARTSTPSAAGSPSSRPRRAYAPSAKAKSARPSNLRETSLASSSATSSTSAIFDGMAFAISYVTPDEEKQQVTDLIQQHGGTVLEEGFEELFDLPDINGKSTATPSKKSPRRKDHAGTDLGLQLKSKYKDLKFAALIADRHSRRAKYMQALALGLPTISGRWILHSLERTKNSAGDQNAPLPWDRYLLPAGESTYLNAVRSRSLTPYDATTAVLSDLIEGRMRLLRNESLILVAPKTGSANMEKRKTFAFLTLACGAGQVKRVHDIAEAKKLTLNDPDTWKWVYVDSSVAEAEKFLFGRAAATGKKKKRGSEANNVAPEKMSATDGVVKLVNDEFVIQSLILEALVE</sequence>
<dbReference type="Gene3D" id="2.30.30.140">
    <property type="match status" value="1"/>
</dbReference>
<feature type="compositionally biased region" description="Polar residues" evidence="4">
    <location>
        <begin position="575"/>
        <end position="594"/>
    </location>
</feature>
<feature type="domain" description="BRCT" evidence="5">
    <location>
        <begin position="1248"/>
        <end position="1371"/>
    </location>
</feature>